<evidence type="ECO:0000256" key="6">
    <source>
        <dbReference type="ARBA" id="ARBA00022553"/>
    </source>
</evidence>
<dbReference type="GO" id="GO:0006355">
    <property type="term" value="P:regulation of DNA-templated transcription"/>
    <property type="evidence" value="ECO:0007669"/>
    <property type="project" value="InterPro"/>
</dbReference>
<keyword evidence="13" id="KW-0902">Two-component regulatory system</keyword>
<dbReference type="InterPro" id="IPR036097">
    <property type="entry name" value="HisK_dim/P_sf"/>
</dbReference>
<feature type="domain" description="HPt" evidence="26">
    <location>
        <begin position="819"/>
        <end position="914"/>
    </location>
</feature>
<feature type="modified residue" description="4-aspartylphosphate" evidence="21">
    <location>
        <position position="721"/>
    </location>
</feature>
<evidence type="ECO:0000313" key="27">
    <source>
        <dbReference type="EMBL" id="OCA91890.1"/>
    </source>
</evidence>
<dbReference type="SMART" id="SM00387">
    <property type="entry name" value="HATPase_c"/>
    <property type="match status" value="1"/>
</dbReference>
<comment type="similarity">
    <text evidence="3">In the N-terminal section; belongs to the phytochrome family.</text>
</comment>
<evidence type="ECO:0000256" key="19">
    <source>
        <dbReference type="ARBA" id="ARBA00074306"/>
    </source>
</evidence>
<dbReference type="PROSITE" id="PS50113">
    <property type="entry name" value="PAC"/>
    <property type="match status" value="1"/>
</dbReference>
<dbReference type="Gene3D" id="3.40.50.2300">
    <property type="match status" value="2"/>
</dbReference>
<keyword evidence="6 21" id="KW-0597">Phosphoprotein</keyword>
<evidence type="ECO:0000256" key="1">
    <source>
        <dbReference type="ARBA" id="ARBA00000085"/>
    </source>
</evidence>
<dbReference type="InterPro" id="IPR000700">
    <property type="entry name" value="PAS-assoc_C"/>
</dbReference>
<comment type="catalytic activity">
    <reaction evidence="1">
        <text>ATP + protein L-histidine = ADP + protein N-phospho-L-histidine.</text>
        <dbReference type="EC" id="2.7.13.3"/>
    </reaction>
</comment>
<dbReference type="SMART" id="SM00086">
    <property type="entry name" value="PAC"/>
    <property type="match status" value="2"/>
</dbReference>
<dbReference type="CDD" id="cd16922">
    <property type="entry name" value="HATPase_EvgS-ArcB-TorS-like"/>
    <property type="match status" value="1"/>
</dbReference>
<dbReference type="InterPro" id="IPR035965">
    <property type="entry name" value="PAS-like_dom_sf"/>
</dbReference>
<dbReference type="CDD" id="cd17546">
    <property type="entry name" value="REC_hyHK_CKI1_RcsC-like"/>
    <property type="match status" value="1"/>
</dbReference>
<dbReference type="GO" id="GO:0005524">
    <property type="term" value="F:ATP binding"/>
    <property type="evidence" value="ECO:0007669"/>
    <property type="project" value="UniProtKB-KW"/>
</dbReference>
<dbReference type="CDD" id="cd00130">
    <property type="entry name" value="PAS"/>
    <property type="match status" value="1"/>
</dbReference>
<evidence type="ECO:0000313" key="28">
    <source>
        <dbReference type="Proteomes" id="UP000092578"/>
    </source>
</evidence>
<dbReference type="SMART" id="SM00091">
    <property type="entry name" value="PAS"/>
    <property type="match status" value="1"/>
</dbReference>
<dbReference type="Pfam" id="PF02518">
    <property type="entry name" value="HATPase_c"/>
    <property type="match status" value="1"/>
</dbReference>
<dbReference type="CDD" id="cd00088">
    <property type="entry name" value="HPT"/>
    <property type="match status" value="1"/>
</dbReference>
<dbReference type="FunFam" id="3.30.565.10:FF:000010">
    <property type="entry name" value="Sensor histidine kinase RcsC"/>
    <property type="match status" value="1"/>
</dbReference>
<dbReference type="PROSITE" id="PS50110">
    <property type="entry name" value="RESPONSE_REGULATORY"/>
    <property type="match status" value="2"/>
</dbReference>
<keyword evidence="9" id="KW-0547">Nucleotide-binding</keyword>
<dbReference type="Gene3D" id="1.20.120.160">
    <property type="entry name" value="HPT domain"/>
    <property type="match status" value="1"/>
</dbReference>
<dbReference type="Proteomes" id="UP000092578">
    <property type="component" value="Unassembled WGS sequence"/>
</dbReference>
<evidence type="ECO:0000259" key="26">
    <source>
        <dbReference type="PROSITE" id="PS50894"/>
    </source>
</evidence>
<feature type="domain" description="Response regulatory" evidence="23">
    <location>
        <begin position="672"/>
        <end position="789"/>
    </location>
</feature>
<dbReference type="SUPFAM" id="SSF55874">
    <property type="entry name" value="ATPase domain of HSP90 chaperone/DNA topoisomerase II/histidine kinase"/>
    <property type="match status" value="1"/>
</dbReference>
<feature type="domain" description="PAC" evidence="25">
    <location>
        <begin position="89"/>
        <end position="139"/>
    </location>
</feature>
<keyword evidence="14" id="KW-0472">Membrane</keyword>
<dbReference type="FunFam" id="3.30.450.20:FF:000060">
    <property type="entry name" value="Sensor protein FixL"/>
    <property type="match status" value="1"/>
</dbReference>
<dbReference type="Pfam" id="PF00072">
    <property type="entry name" value="Response_reg"/>
    <property type="match status" value="2"/>
</dbReference>
<dbReference type="InterPro" id="IPR036641">
    <property type="entry name" value="HPT_dom_sf"/>
</dbReference>
<evidence type="ECO:0000256" key="4">
    <source>
        <dbReference type="ARBA" id="ARBA00012438"/>
    </source>
</evidence>
<reference evidence="28" key="1">
    <citation type="submission" date="2016-05" db="EMBL/GenBank/DDBJ databases">
        <authorList>
            <person name="Liu B."/>
            <person name="Wang J."/>
            <person name="Zhu Y."/>
            <person name="Liu G."/>
            <person name="Chen Q."/>
            <person name="Chen Z."/>
            <person name="Lan J."/>
            <person name="Che J."/>
            <person name="Ge C."/>
            <person name="Shi H."/>
            <person name="Pan Z."/>
            <person name="Liu X."/>
        </authorList>
    </citation>
    <scope>NUCLEOTIDE SEQUENCE [LARGE SCALE GENOMIC DNA]</scope>
    <source>
        <strain evidence="28">FJAT-27215</strain>
    </source>
</reference>
<evidence type="ECO:0000256" key="7">
    <source>
        <dbReference type="ARBA" id="ARBA00022679"/>
    </source>
</evidence>
<evidence type="ECO:0000259" key="22">
    <source>
        <dbReference type="PROSITE" id="PS50109"/>
    </source>
</evidence>
<dbReference type="InterPro" id="IPR013767">
    <property type="entry name" value="PAS_fold"/>
</dbReference>
<dbReference type="PROSITE" id="PS50894">
    <property type="entry name" value="HPT"/>
    <property type="match status" value="1"/>
</dbReference>
<dbReference type="PROSITE" id="PS50109">
    <property type="entry name" value="HIS_KIN"/>
    <property type="match status" value="1"/>
</dbReference>
<dbReference type="InterPro" id="IPR008207">
    <property type="entry name" value="Sig_transdc_His_kin_Hpt_dom"/>
</dbReference>
<keyword evidence="5" id="KW-1003">Cell membrane</keyword>
<evidence type="ECO:0000256" key="18">
    <source>
        <dbReference type="ARBA" id="ARBA00070616"/>
    </source>
</evidence>
<dbReference type="InterPro" id="IPR003661">
    <property type="entry name" value="HisK_dim/P_dom"/>
</dbReference>
<dbReference type="PANTHER" id="PTHR45339">
    <property type="entry name" value="HYBRID SIGNAL TRANSDUCTION HISTIDINE KINASE J"/>
    <property type="match status" value="1"/>
</dbReference>
<dbReference type="InterPro" id="IPR005467">
    <property type="entry name" value="His_kinase_dom"/>
</dbReference>
<dbReference type="AlphaFoldDB" id="A0A1B9B6Z9"/>
<dbReference type="Pfam" id="PF00989">
    <property type="entry name" value="PAS"/>
    <property type="match status" value="1"/>
</dbReference>
<evidence type="ECO:0000256" key="14">
    <source>
        <dbReference type="ARBA" id="ARBA00023136"/>
    </source>
</evidence>
<dbReference type="PRINTS" id="PR00344">
    <property type="entry name" value="BCTRLSENSOR"/>
</dbReference>
<dbReference type="Gene3D" id="3.30.450.20">
    <property type="entry name" value="PAS domain"/>
    <property type="match status" value="2"/>
</dbReference>
<dbReference type="InterPro" id="IPR004358">
    <property type="entry name" value="Sig_transdc_His_kin-like_C"/>
</dbReference>
<evidence type="ECO:0000256" key="15">
    <source>
        <dbReference type="ARBA" id="ARBA00059827"/>
    </source>
</evidence>
<evidence type="ECO:0000259" key="23">
    <source>
        <dbReference type="PROSITE" id="PS50110"/>
    </source>
</evidence>
<comment type="subcellular location">
    <subcellularLocation>
        <location evidence="2">Cell membrane</location>
        <topology evidence="2">Multi-pass membrane protein</topology>
    </subcellularLocation>
</comment>
<feature type="domain" description="Response regulatory" evidence="23">
    <location>
        <begin position="523"/>
        <end position="642"/>
    </location>
</feature>
<evidence type="ECO:0000259" key="25">
    <source>
        <dbReference type="PROSITE" id="PS50113"/>
    </source>
</evidence>
<dbReference type="InterPro" id="IPR001789">
    <property type="entry name" value="Sig_transdc_resp-reg_receiver"/>
</dbReference>
<evidence type="ECO:0000256" key="11">
    <source>
        <dbReference type="ARBA" id="ARBA00022840"/>
    </source>
</evidence>
<dbReference type="Gene3D" id="3.30.565.10">
    <property type="entry name" value="Histidine kinase-like ATPase, C-terminal domain"/>
    <property type="match status" value="1"/>
</dbReference>
<keyword evidence="11" id="KW-0067">ATP-binding</keyword>
<dbReference type="PROSITE" id="PS50112">
    <property type="entry name" value="PAS"/>
    <property type="match status" value="1"/>
</dbReference>
<dbReference type="EMBL" id="MAYT01000004">
    <property type="protein sequence ID" value="OCA91890.1"/>
    <property type="molecule type" value="Genomic_DNA"/>
</dbReference>
<evidence type="ECO:0000256" key="10">
    <source>
        <dbReference type="ARBA" id="ARBA00022777"/>
    </source>
</evidence>
<dbReference type="SUPFAM" id="SSF52172">
    <property type="entry name" value="CheY-like"/>
    <property type="match status" value="2"/>
</dbReference>
<dbReference type="InterPro" id="IPR011006">
    <property type="entry name" value="CheY-like_superfamily"/>
</dbReference>
<comment type="caution">
    <text evidence="21">Lacks conserved residue(s) required for the propagation of feature annotation.</text>
</comment>
<evidence type="ECO:0000256" key="16">
    <source>
        <dbReference type="ARBA" id="ARBA00064003"/>
    </source>
</evidence>
<feature type="domain" description="PAS" evidence="24">
    <location>
        <begin position="19"/>
        <end position="82"/>
    </location>
</feature>
<evidence type="ECO:0000256" key="21">
    <source>
        <dbReference type="PROSITE-ProRule" id="PRU00169"/>
    </source>
</evidence>
<feature type="modified residue" description="Phosphohistidine" evidence="20">
    <location>
        <position position="858"/>
    </location>
</feature>
<dbReference type="EC" id="2.7.13.3" evidence="4"/>
<dbReference type="FunFam" id="1.10.287.130:FF:000002">
    <property type="entry name" value="Two-component osmosensing histidine kinase"/>
    <property type="match status" value="1"/>
</dbReference>
<evidence type="ECO:0000256" key="5">
    <source>
        <dbReference type="ARBA" id="ARBA00022475"/>
    </source>
</evidence>
<dbReference type="Pfam" id="PF01627">
    <property type="entry name" value="Hpt"/>
    <property type="match status" value="1"/>
</dbReference>
<dbReference type="CDD" id="cd00082">
    <property type="entry name" value="HisKA"/>
    <property type="match status" value="1"/>
</dbReference>
<dbReference type="CDD" id="cd00156">
    <property type="entry name" value="REC"/>
    <property type="match status" value="1"/>
</dbReference>
<evidence type="ECO:0000259" key="24">
    <source>
        <dbReference type="PROSITE" id="PS50112"/>
    </source>
</evidence>
<comment type="subunit">
    <text evidence="16">At low DSF concentrations, interacts with RpfF.</text>
</comment>
<comment type="function">
    <text evidence="15">Putative oxygen sensor; modulates the activity of FixJ, a transcriptional activator of nitrogen fixation fixK gene. FixL probably acts as a kinase that phosphorylates FixJ.</text>
</comment>
<dbReference type="GO" id="GO:0005886">
    <property type="term" value="C:plasma membrane"/>
    <property type="evidence" value="ECO:0007669"/>
    <property type="project" value="UniProtKB-SubCell"/>
</dbReference>
<dbReference type="SUPFAM" id="SSF47384">
    <property type="entry name" value="Homodimeric domain of signal transducing histidine kinase"/>
    <property type="match status" value="1"/>
</dbReference>
<dbReference type="InterPro" id="IPR000014">
    <property type="entry name" value="PAS"/>
</dbReference>
<dbReference type="NCBIfam" id="TIGR00229">
    <property type="entry name" value="sensory_box"/>
    <property type="match status" value="1"/>
</dbReference>
<dbReference type="InterPro" id="IPR003594">
    <property type="entry name" value="HATPase_dom"/>
</dbReference>
<dbReference type="SUPFAM" id="SSF55785">
    <property type="entry name" value="PYP-like sensor domain (PAS domain)"/>
    <property type="match status" value="2"/>
</dbReference>
<evidence type="ECO:0000256" key="3">
    <source>
        <dbReference type="ARBA" id="ARBA00006402"/>
    </source>
</evidence>
<keyword evidence="10" id="KW-0418">Kinase</keyword>
<keyword evidence="7" id="KW-0808">Transferase</keyword>
<comment type="caution">
    <text evidence="27">The sequence shown here is derived from an EMBL/GenBank/DDBJ whole genome shotgun (WGS) entry which is preliminary data.</text>
</comment>
<dbReference type="SMART" id="SM00388">
    <property type="entry name" value="HisKA"/>
    <property type="match status" value="1"/>
</dbReference>
<keyword evidence="28" id="KW-1185">Reference proteome</keyword>
<evidence type="ECO:0000256" key="17">
    <source>
        <dbReference type="ARBA" id="ARBA00068150"/>
    </source>
</evidence>
<dbReference type="Gene3D" id="1.10.287.130">
    <property type="match status" value="1"/>
</dbReference>
<dbReference type="SUPFAM" id="SSF47226">
    <property type="entry name" value="Histidine-containing phosphotransfer domain, HPT domain"/>
    <property type="match status" value="1"/>
</dbReference>
<evidence type="ECO:0000256" key="9">
    <source>
        <dbReference type="ARBA" id="ARBA00022741"/>
    </source>
</evidence>
<accession>A0A1B9B6Z9</accession>
<protein>
    <recommendedName>
        <fullName evidence="19">Circadian input-output histidine kinase CikA</fullName>
        <ecNumber evidence="4">2.7.13.3</ecNumber>
    </recommendedName>
    <alternativeName>
        <fullName evidence="18">Sensor protein FixL</fullName>
    </alternativeName>
    <alternativeName>
        <fullName evidence="17">Sensory/regulatory protein RpfC</fullName>
    </alternativeName>
</protein>
<dbReference type="Pfam" id="PF00512">
    <property type="entry name" value="HisKA"/>
    <property type="match status" value="1"/>
</dbReference>
<evidence type="ECO:0000256" key="13">
    <source>
        <dbReference type="ARBA" id="ARBA00023012"/>
    </source>
</evidence>
<sequence>MNYKQKNGWAEWEQVAQLVIDNVLDGIITINRQGIIESFNPAAEKIFGYSSEEVIGEKVNTLMPEPYRSEHDSYVNSYVETGEAKIIGIGREVTGKRKDGSTFPMDLAVTKFFIGEEIHFVGIVKDITERKETEAALEKALRDNFEHTVKNLQNLIFKLRKDKNGKIVYQFIEGQNAQEIGLTTANTFNKTPAEIFPNYIAMELEDYHKQAFEGENVNYEWSFAGKVFYISLSPIFAEGLVYEVVGSGIDITDRKKMEEALALARDQALEASELKSQFLANMSHEIRTPMNGIIGMVDVLVDTPLNNEQREYISIIREASHALLTIINDILDYSKMEAGKMTIEQVPFSPTPLVEGIAEILLPKARHKEISLLTYIDPSIPSLLIGDPGRLRQVLLNLSDNAVKFTEKGSVLIRAILREIDDDGKAVIHFAIIDTGIGLSDGEQTRLFEPFIQSDGSTTRKFGGTGLGLAISKRLVELMAGEISVESEKGNGSTFWFNIPFPIPESSKVIEKRTIDTTLENLRVLIVDDDPGAREILQKYISSWGMTNKSAENGIDALAELQKEAVNNTPYDLAIVHLDNPGMNHDTFAQIVKQTPYLSRLHLILITDFNDNKSDLSTSKYDAYLSKPVKQSQLFDCIANLVRPIPEEAMETNRSGSDSKAMPSEVLNQDHPILLVEDNPMNRKVAFFQLEKLGYKADIVTNGREAVEKVAEGDYALILMDIQMPEMDGIEATKTIRKNTLPNKRIPIIAMTANAMKSDREKYLKADMDDYISKPVNIEKLREVLQRWMPTGETASQKTEPVQESPPLSISRLLESYGEESMVKELLDMFVTTTPDFIENLQQAMEERLGKETAEIAHSLKGSAAVIYAEKLTELSKAVEQAAKIEDWDAVLSNFEQLIQHFNDIRSFVQQLKL</sequence>
<name>A0A1B9B6Z9_9BACI</name>
<dbReference type="SMART" id="SM00448">
    <property type="entry name" value="REC"/>
    <property type="match status" value="2"/>
</dbReference>
<evidence type="ECO:0000256" key="8">
    <source>
        <dbReference type="ARBA" id="ARBA00022692"/>
    </source>
</evidence>
<proteinExistence type="inferred from homology"/>
<keyword evidence="8" id="KW-0812">Transmembrane</keyword>
<feature type="domain" description="Histidine kinase" evidence="22">
    <location>
        <begin position="281"/>
        <end position="503"/>
    </location>
</feature>
<dbReference type="InterPro" id="IPR001610">
    <property type="entry name" value="PAC"/>
</dbReference>
<dbReference type="GO" id="GO:0000155">
    <property type="term" value="F:phosphorelay sensor kinase activity"/>
    <property type="evidence" value="ECO:0007669"/>
    <property type="project" value="InterPro"/>
</dbReference>
<dbReference type="RefSeq" id="WP_065409712.1">
    <property type="nucleotide sequence ID" value="NZ_MAYT01000004.1"/>
</dbReference>
<evidence type="ECO:0000256" key="20">
    <source>
        <dbReference type="PROSITE-ProRule" id="PRU00110"/>
    </source>
</evidence>
<gene>
    <name evidence="27" type="ORF">A8F95_19395</name>
</gene>
<evidence type="ECO:0000256" key="2">
    <source>
        <dbReference type="ARBA" id="ARBA00004651"/>
    </source>
</evidence>
<keyword evidence="12" id="KW-1133">Transmembrane helix</keyword>
<dbReference type="PANTHER" id="PTHR45339:SF1">
    <property type="entry name" value="HYBRID SIGNAL TRANSDUCTION HISTIDINE KINASE J"/>
    <property type="match status" value="1"/>
</dbReference>
<evidence type="ECO:0000256" key="12">
    <source>
        <dbReference type="ARBA" id="ARBA00022989"/>
    </source>
</evidence>
<organism evidence="27 28">
    <name type="scientific">Pseudobacillus wudalianchiensis</name>
    <dbReference type="NCBI Taxonomy" id="1743143"/>
    <lineage>
        <taxon>Bacteria</taxon>
        <taxon>Bacillati</taxon>
        <taxon>Bacillota</taxon>
        <taxon>Bacilli</taxon>
        <taxon>Bacillales</taxon>
        <taxon>Bacillaceae</taxon>
        <taxon>Pseudobacillus</taxon>
    </lineage>
</organism>
<dbReference type="InterPro" id="IPR036890">
    <property type="entry name" value="HATPase_C_sf"/>
</dbReference>